<keyword evidence="1" id="KW-0175">Coiled coil</keyword>
<dbReference type="EMBL" id="LAZR01042234">
    <property type="protein sequence ID" value="KKL10018.1"/>
    <property type="molecule type" value="Genomic_DNA"/>
</dbReference>
<organism evidence="2">
    <name type="scientific">marine sediment metagenome</name>
    <dbReference type="NCBI Taxonomy" id="412755"/>
    <lineage>
        <taxon>unclassified sequences</taxon>
        <taxon>metagenomes</taxon>
        <taxon>ecological metagenomes</taxon>
    </lineage>
</organism>
<gene>
    <name evidence="2" type="ORF">LCGC14_2560050</name>
</gene>
<accession>A0A0F9DDE4</accession>
<evidence type="ECO:0000256" key="1">
    <source>
        <dbReference type="SAM" id="Coils"/>
    </source>
</evidence>
<reference evidence="2" key="1">
    <citation type="journal article" date="2015" name="Nature">
        <title>Complex archaea that bridge the gap between prokaryotes and eukaryotes.</title>
        <authorList>
            <person name="Spang A."/>
            <person name="Saw J.H."/>
            <person name="Jorgensen S.L."/>
            <person name="Zaremba-Niedzwiedzka K."/>
            <person name="Martijn J."/>
            <person name="Lind A.E."/>
            <person name="van Eijk R."/>
            <person name="Schleper C."/>
            <person name="Guy L."/>
            <person name="Ettema T.J."/>
        </authorList>
    </citation>
    <scope>NUCLEOTIDE SEQUENCE</scope>
</reference>
<name>A0A0F9DDE4_9ZZZZ</name>
<protein>
    <submittedName>
        <fullName evidence="2">Uncharacterized protein</fullName>
    </submittedName>
</protein>
<feature type="non-terminal residue" evidence="2">
    <location>
        <position position="1"/>
    </location>
</feature>
<dbReference type="AlphaFoldDB" id="A0A0F9DDE4"/>
<evidence type="ECO:0000313" key="2">
    <source>
        <dbReference type="EMBL" id="KKL10018.1"/>
    </source>
</evidence>
<proteinExistence type="predicted"/>
<feature type="coiled-coil region" evidence="1">
    <location>
        <begin position="257"/>
        <end position="284"/>
    </location>
</feature>
<sequence length="287" mass="32128">QFFFAVYERRRREESDKEKEVATLVDWGRHATSELGRVPFLRFKIPRVLWLLNRAILPSSAHIDLDNTIQWMLRVANLPHPVVFTNEDKVSGNLAETELLQLGAEDRFEWAEPRGTSLSMATLNLAAKREEIFRSMHLMAQARDSSATAAAQSGESKKEDVMPALNILESFGDCLRPFMKATLDLILKVADITEVVVSVRGFQFITDDPVVISTTRENAVAADLGSGRLILELNKSLARASLPDVDPLTAQIVETEIEEAGDPLERIEERRKELKNDAESLFAEPGA</sequence>
<comment type="caution">
    <text evidence="2">The sequence shown here is derived from an EMBL/GenBank/DDBJ whole genome shotgun (WGS) entry which is preliminary data.</text>
</comment>